<evidence type="ECO:0000256" key="2">
    <source>
        <dbReference type="ARBA" id="ARBA00022670"/>
    </source>
</evidence>
<reference evidence="9" key="1">
    <citation type="submission" date="2021-02" db="EMBL/GenBank/DDBJ databases">
        <title>Genome sequence Cadophora malorum strain M34.</title>
        <authorList>
            <person name="Stefanovic E."/>
            <person name="Vu D."/>
            <person name="Scully C."/>
            <person name="Dijksterhuis J."/>
            <person name="Roader J."/>
            <person name="Houbraken J."/>
        </authorList>
    </citation>
    <scope>NUCLEOTIDE SEQUENCE</scope>
    <source>
        <strain evidence="9">M34</strain>
    </source>
</reference>
<dbReference type="SUPFAM" id="SSF54897">
    <property type="entry name" value="Protease propeptides/inhibitors"/>
    <property type="match status" value="1"/>
</dbReference>
<name>A0A8H7T251_9HELO</name>
<keyword evidence="7" id="KW-0812">Transmembrane</keyword>
<dbReference type="PANTHER" id="PTHR43806:SF58">
    <property type="entry name" value="ALKALINE PROTEASE 1-RELATED"/>
    <property type="match status" value="1"/>
</dbReference>
<dbReference type="InterPro" id="IPR015500">
    <property type="entry name" value="Peptidase_S8_subtilisin-rel"/>
</dbReference>
<dbReference type="PROSITE" id="PS00137">
    <property type="entry name" value="SUBTILASE_HIS"/>
    <property type="match status" value="1"/>
</dbReference>
<evidence type="ECO:0000313" key="9">
    <source>
        <dbReference type="EMBL" id="KAG4411802.1"/>
    </source>
</evidence>
<evidence type="ECO:0000256" key="4">
    <source>
        <dbReference type="ARBA" id="ARBA00022825"/>
    </source>
</evidence>
<dbReference type="GO" id="GO:0005576">
    <property type="term" value="C:extracellular region"/>
    <property type="evidence" value="ECO:0007669"/>
    <property type="project" value="UniProtKB-ARBA"/>
</dbReference>
<dbReference type="AlphaFoldDB" id="A0A8H7T251"/>
<dbReference type="Pfam" id="PF00082">
    <property type="entry name" value="Peptidase_S8"/>
    <property type="match status" value="1"/>
</dbReference>
<keyword evidence="10" id="KW-1185">Reference proteome</keyword>
<organism evidence="9 10">
    <name type="scientific">Cadophora malorum</name>
    <dbReference type="NCBI Taxonomy" id="108018"/>
    <lineage>
        <taxon>Eukaryota</taxon>
        <taxon>Fungi</taxon>
        <taxon>Dikarya</taxon>
        <taxon>Ascomycota</taxon>
        <taxon>Pezizomycotina</taxon>
        <taxon>Leotiomycetes</taxon>
        <taxon>Helotiales</taxon>
        <taxon>Ploettnerulaceae</taxon>
        <taxon>Cadophora</taxon>
    </lineage>
</organism>
<comment type="caution">
    <text evidence="9">The sequence shown here is derived from an EMBL/GenBank/DDBJ whole genome shotgun (WGS) entry which is preliminary data.</text>
</comment>
<dbReference type="GO" id="GO:0006508">
    <property type="term" value="P:proteolysis"/>
    <property type="evidence" value="ECO:0007669"/>
    <property type="project" value="UniProtKB-KW"/>
</dbReference>
<comment type="similarity">
    <text evidence="1 5 6">Belongs to the peptidase S8 family.</text>
</comment>
<dbReference type="InterPro" id="IPR023827">
    <property type="entry name" value="Peptidase_S8_Asp-AS"/>
</dbReference>
<dbReference type="OrthoDB" id="206201at2759"/>
<dbReference type="GO" id="GO:0004252">
    <property type="term" value="F:serine-type endopeptidase activity"/>
    <property type="evidence" value="ECO:0007669"/>
    <property type="project" value="UniProtKB-UniRule"/>
</dbReference>
<protein>
    <recommendedName>
        <fullName evidence="8">Peptidase S8/S53 domain-containing protein</fullName>
    </recommendedName>
</protein>
<dbReference type="InterPro" id="IPR050131">
    <property type="entry name" value="Peptidase_S8_subtilisin-like"/>
</dbReference>
<evidence type="ECO:0000256" key="3">
    <source>
        <dbReference type="ARBA" id="ARBA00022801"/>
    </source>
</evidence>
<keyword evidence="2 5" id="KW-0645">Protease</keyword>
<dbReference type="PANTHER" id="PTHR43806">
    <property type="entry name" value="PEPTIDASE S8"/>
    <property type="match status" value="1"/>
</dbReference>
<dbReference type="InterPro" id="IPR034193">
    <property type="entry name" value="PCSK9_ProteinaseK-like"/>
</dbReference>
<dbReference type="PRINTS" id="PR00723">
    <property type="entry name" value="SUBTILISIN"/>
</dbReference>
<evidence type="ECO:0000256" key="5">
    <source>
        <dbReference type="PROSITE-ProRule" id="PRU01240"/>
    </source>
</evidence>
<dbReference type="PROSITE" id="PS00136">
    <property type="entry name" value="SUBTILASE_ASP"/>
    <property type="match status" value="1"/>
</dbReference>
<dbReference type="InterPro" id="IPR023828">
    <property type="entry name" value="Peptidase_S8_Ser-AS"/>
</dbReference>
<proteinExistence type="inferred from homology"/>
<dbReference type="InterPro" id="IPR022398">
    <property type="entry name" value="Peptidase_S8_His-AS"/>
</dbReference>
<dbReference type="InterPro" id="IPR000209">
    <property type="entry name" value="Peptidase_S8/S53_dom"/>
</dbReference>
<keyword evidence="4 5" id="KW-0720">Serine protease</keyword>
<sequence length="418" mass="43144">MEISLGEKRKDFIMRFNTLLNFFAAAGLVASAPLAPILSVANVADIIPNNWIVVMKDISDSAFETHLANRDADVVSGTKSTFNLGSFKGYSGIFSQSLVDLLASSLDIAWIEPDTTVRTQALTTQANAPWGLGRISHRAKGSTDYIYDTSAGAGTYSYVIDTGIYTAHTEFEGRATFGANFADDGQNTDGNGHGTHVAGTIGSRAYGVAKKTNLIAVKVLDASGSGATSQIISGIQWAVNDMKSKGRAGKSLANLSLGGIFSQTTNSAVAAAVQQGLFMGVAAGNDGRSAALTSPASEKSACTVGATDKNDARASYSNYGSVVDIFGPGTDILSTWINGPTDTNTISGTSMATPHIVGLGAYLIGLEGTRAPGPLCERIRTLATKDVLSGVTPTGLGGLLQPGLRGTPNLLAYNGNGA</sequence>
<dbReference type="PROSITE" id="PS00138">
    <property type="entry name" value="SUBTILASE_SER"/>
    <property type="match status" value="1"/>
</dbReference>
<evidence type="ECO:0000259" key="8">
    <source>
        <dbReference type="Pfam" id="PF00082"/>
    </source>
</evidence>
<accession>A0A8H7T251</accession>
<evidence type="ECO:0000313" key="10">
    <source>
        <dbReference type="Proteomes" id="UP000664132"/>
    </source>
</evidence>
<feature type="domain" description="Peptidase S8/S53" evidence="8">
    <location>
        <begin position="159"/>
        <end position="364"/>
    </location>
</feature>
<dbReference type="EMBL" id="JAFJYH010000438">
    <property type="protein sequence ID" value="KAG4411802.1"/>
    <property type="molecule type" value="Genomic_DNA"/>
</dbReference>
<evidence type="ECO:0000256" key="6">
    <source>
        <dbReference type="RuleBase" id="RU003355"/>
    </source>
</evidence>
<dbReference type="PROSITE" id="PS51892">
    <property type="entry name" value="SUBTILASE"/>
    <property type="match status" value="1"/>
</dbReference>
<feature type="active site" description="Charge relay system" evidence="5">
    <location>
        <position position="161"/>
    </location>
</feature>
<feature type="active site" description="Charge relay system" evidence="5">
    <location>
        <position position="350"/>
    </location>
</feature>
<dbReference type="CDD" id="cd04077">
    <property type="entry name" value="Peptidases_S8_PCSK9_ProteinaseK_like"/>
    <property type="match status" value="1"/>
</dbReference>
<dbReference type="SUPFAM" id="SSF52743">
    <property type="entry name" value="Subtilisin-like"/>
    <property type="match status" value="1"/>
</dbReference>
<dbReference type="Proteomes" id="UP000664132">
    <property type="component" value="Unassembled WGS sequence"/>
</dbReference>
<feature type="transmembrane region" description="Helical" evidence="7">
    <location>
        <begin position="12"/>
        <end position="35"/>
    </location>
</feature>
<gene>
    <name evidence="9" type="ORF">IFR04_015065</name>
</gene>
<dbReference type="InterPro" id="IPR036852">
    <property type="entry name" value="Peptidase_S8/S53_dom_sf"/>
</dbReference>
<evidence type="ECO:0000256" key="1">
    <source>
        <dbReference type="ARBA" id="ARBA00011073"/>
    </source>
</evidence>
<keyword evidence="7" id="KW-1133">Transmembrane helix</keyword>
<evidence type="ECO:0000256" key="7">
    <source>
        <dbReference type="SAM" id="Phobius"/>
    </source>
</evidence>
<dbReference type="FunFam" id="3.40.50.200:FF:000014">
    <property type="entry name" value="Proteinase K"/>
    <property type="match status" value="1"/>
</dbReference>
<keyword evidence="3 5" id="KW-0378">Hydrolase</keyword>
<feature type="active site" description="Charge relay system" evidence="5">
    <location>
        <position position="193"/>
    </location>
</feature>
<keyword evidence="7" id="KW-0472">Membrane</keyword>
<dbReference type="Gene3D" id="3.40.50.200">
    <property type="entry name" value="Peptidase S8/S53 domain"/>
    <property type="match status" value="1"/>
</dbReference>